<sequence length="116" mass="13263">MVQVKSHYSMELRRLVVTNWSARVGRGKIYRSSLPLNSYIPLATCFHDPYLDSENVTSMLLVIKKVKSYYSNHLYRMPKPKSSARRTCLTAARSYKGLFQRRGEWTDSGSSPNGGL</sequence>
<name>A0ABR3XEK5_9PEZI</name>
<protein>
    <submittedName>
        <fullName evidence="1">Uncharacterized protein</fullName>
    </submittedName>
</protein>
<keyword evidence="2" id="KW-1185">Reference proteome</keyword>
<evidence type="ECO:0000313" key="1">
    <source>
        <dbReference type="EMBL" id="KAL1874383.1"/>
    </source>
</evidence>
<accession>A0ABR3XEK5</accession>
<evidence type="ECO:0000313" key="2">
    <source>
        <dbReference type="Proteomes" id="UP001586593"/>
    </source>
</evidence>
<dbReference type="Proteomes" id="UP001586593">
    <property type="component" value="Unassembled WGS sequence"/>
</dbReference>
<organism evidence="1 2">
    <name type="scientific">Phialemonium thermophilum</name>
    <dbReference type="NCBI Taxonomy" id="223376"/>
    <lineage>
        <taxon>Eukaryota</taxon>
        <taxon>Fungi</taxon>
        <taxon>Dikarya</taxon>
        <taxon>Ascomycota</taxon>
        <taxon>Pezizomycotina</taxon>
        <taxon>Sordariomycetes</taxon>
        <taxon>Sordariomycetidae</taxon>
        <taxon>Cephalothecales</taxon>
        <taxon>Cephalothecaceae</taxon>
        <taxon>Phialemonium</taxon>
    </lineage>
</organism>
<proteinExistence type="predicted"/>
<comment type="caution">
    <text evidence="1">The sequence shown here is derived from an EMBL/GenBank/DDBJ whole genome shotgun (WGS) entry which is preliminary data.</text>
</comment>
<reference evidence="1 2" key="1">
    <citation type="journal article" date="2024" name="Commun. Biol.">
        <title>Comparative genomic analysis of thermophilic fungi reveals convergent evolutionary adaptations and gene losses.</title>
        <authorList>
            <person name="Steindorff A.S."/>
            <person name="Aguilar-Pontes M.V."/>
            <person name="Robinson A.J."/>
            <person name="Andreopoulos B."/>
            <person name="LaButti K."/>
            <person name="Kuo A."/>
            <person name="Mondo S."/>
            <person name="Riley R."/>
            <person name="Otillar R."/>
            <person name="Haridas S."/>
            <person name="Lipzen A."/>
            <person name="Grimwood J."/>
            <person name="Schmutz J."/>
            <person name="Clum A."/>
            <person name="Reid I.D."/>
            <person name="Moisan M.C."/>
            <person name="Butler G."/>
            <person name="Nguyen T.T.M."/>
            <person name="Dewar K."/>
            <person name="Conant G."/>
            <person name="Drula E."/>
            <person name="Henrissat B."/>
            <person name="Hansel C."/>
            <person name="Singer S."/>
            <person name="Hutchinson M.I."/>
            <person name="de Vries R.P."/>
            <person name="Natvig D.O."/>
            <person name="Powell A.J."/>
            <person name="Tsang A."/>
            <person name="Grigoriev I.V."/>
        </authorList>
    </citation>
    <scope>NUCLEOTIDE SEQUENCE [LARGE SCALE GENOMIC DNA]</scope>
    <source>
        <strain evidence="1 2">ATCC 24622</strain>
    </source>
</reference>
<dbReference type="EMBL" id="JAZHXJ010000107">
    <property type="protein sequence ID" value="KAL1874383.1"/>
    <property type="molecule type" value="Genomic_DNA"/>
</dbReference>
<gene>
    <name evidence="1" type="ORF">VTK73DRAFT_409</name>
</gene>